<sequence length="144" mass="16447">MDIILDTSVFISALLNPHGASQVVLRRCLQRHYHPIMGAALFAEYEALLGRESLFDNCPISHQDRMDLLEALMSVSRWTNIYFGWRPNLRDEGDNHLIELALAGGASSIVTHNIRDFLAPDLQFPQIKILTPTELIQEEPKWEH</sequence>
<protein>
    <recommendedName>
        <fullName evidence="1">PIN domain-containing protein</fullName>
    </recommendedName>
</protein>
<accession>A0A1S7LKB0</accession>
<dbReference type="PANTHER" id="PTHR34610">
    <property type="entry name" value="SSL7007 PROTEIN"/>
    <property type="match status" value="1"/>
</dbReference>
<dbReference type="AlphaFoldDB" id="A0A1S7LKB0"/>
<dbReference type="PANTHER" id="PTHR34610:SF3">
    <property type="entry name" value="SSL7007 PROTEIN"/>
    <property type="match status" value="1"/>
</dbReference>
<dbReference type="InterPro" id="IPR029060">
    <property type="entry name" value="PIN-like_dom_sf"/>
</dbReference>
<dbReference type="Pfam" id="PF13470">
    <property type="entry name" value="PIN_3"/>
    <property type="match status" value="1"/>
</dbReference>
<reference evidence="2" key="1">
    <citation type="submission" date="2015-04" db="EMBL/GenBank/DDBJ databases">
        <authorList>
            <person name="Syromyatnikov M.Y."/>
            <person name="Popov V.N."/>
        </authorList>
    </citation>
    <scope>NUCLEOTIDE SEQUENCE</scope>
    <source>
        <strain evidence="2">MO-1</strain>
    </source>
</reference>
<gene>
    <name evidence="2" type="ORF">MAGMO_2410</name>
</gene>
<dbReference type="EMBL" id="LO017727">
    <property type="protein sequence ID" value="CRH06569.1"/>
    <property type="molecule type" value="Genomic_DNA"/>
</dbReference>
<dbReference type="SUPFAM" id="SSF88723">
    <property type="entry name" value="PIN domain-like"/>
    <property type="match status" value="1"/>
</dbReference>
<proteinExistence type="predicted"/>
<feature type="domain" description="PIN" evidence="1">
    <location>
        <begin position="3"/>
        <end position="115"/>
    </location>
</feature>
<dbReference type="InterPro" id="IPR002850">
    <property type="entry name" value="PIN_toxin-like"/>
</dbReference>
<organism evidence="2">
    <name type="scientific">Magnetococcus massalia (strain MO-1)</name>
    <dbReference type="NCBI Taxonomy" id="451514"/>
    <lineage>
        <taxon>Bacteria</taxon>
        <taxon>Pseudomonadati</taxon>
        <taxon>Pseudomonadota</taxon>
        <taxon>Magnetococcia</taxon>
        <taxon>Magnetococcales</taxon>
        <taxon>Magnetococcaceae</taxon>
        <taxon>Magnetococcus</taxon>
    </lineage>
</organism>
<dbReference type="NCBIfam" id="TIGR00305">
    <property type="entry name" value="putative toxin-antitoxin system toxin component, PIN family"/>
    <property type="match status" value="1"/>
</dbReference>
<name>A0A1S7LKB0_MAGMO</name>
<dbReference type="InterPro" id="IPR002716">
    <property type="entry name" value="PIN_dom"/>
</dbReference>
<evidence type="ECO:0000313" key="2">
    <source>
        <dbReference type="EMBL" id="CRH06569.1"/>
    </source>
</evidence>
<evidence type="ECO:0000259" key="1">
    <source>
        <dbReference type="Pfam" id="PF13470"/>
    </source>
</evidence>